<evidence type="ECO:0000256" key="3">
    <source>
        <dbReference type="ARBA" id="ARBA00005083"/>
    </source>
</evidence>
<dbReference type="AlphaFoldDB" id="A0A8H3EHB9"/>
<proteinExistence type="inferred from homology"/>
<gene>
    <name evidence="13" type="ORF">GOMPHAMPRED_005031</name>
</gene>
<keyword evidence="9" id="KW-0472">Membrane</keyword>
<evidence type="ECO:0000256" key="10">
    <source>
        <dbReference type="ARBA" id="ARBA00033418"/>
    </source>
</evidence>
<comment type="cofactor">
    <cofactor evidence="1 11">
        <name>FAD</name>
        <dbReference type="ChEBI" id="CHEBI:57692"/>
    </cofactor>
</comment>
<evidence type="ECO:0000256" key="4">
    <source>
        <dbReference type="ARBA" id="ARBA00005466"/>
    </source>
</evidence>
<dbReference type="InterPro" id="IPR016169">
    <property type="entry name" value="FAD-bd_PCMH_sub2"/>
</dbReference>
<evidence type="ECO:0000259" key="12">
    <source>
        <dbReference type="PROSITE" id="PS51387"/>
    </source>
</evidence>
<protein>
    <recommendedName>
        <fullName evidence="5 11">D-arabinono-1,4-lactone oxidase</fullName>
        <shortName evidence="11">ALO</shortName>
        <ecNumber evidence="5 11">1.1.3.37</ecNumber>
    </recommendedName>
    <alternativeName>
        <fullName evidence="10 11">L-galactono-gamma-lactone oxidase</fullName>
    </alternativeName>
</protein>
<dbReference type="PANTHER" id="PTHR43762">
    <property type="entry name" value="L-GULONOLACTONE OXIDASE"/>
    <property type="match status" value="1"/>
</dbReference>
<dbReference type="Gene3D" id="3.30.70.2520">
    <property type="match status" value="1"/>
</dbReference>
<keyword evidence="11" id="KW-0496">Mitochondrion</keyword>
<dbReference type="PROSITE" id="PS51387">
    <property type="entry name" value="FAD_PCMH"/>
    <property type="match status" value="1"/>
</dbReference>
<dbReference type="PANTHER" id="PTHR43762:SF1">
    <property type="entry name" value="D-ARABINONO-1,4-LACTONE OXIDASE"/>
    <property type="match status" value="1"/>
</dbReference>
<name>A0A8H3EHB9_9LECA</name>
<evidence type="ECO:0000256" key="6">
    <source>
        <dbReference type="ARBA" id="ARBA00022630"/>
    </source>
</evidence>
<dbReference type="InterPro" id="IPR016171">
    <property type="entry name" value="Vanillyl_alc_oxidase_C-sub2"/>
</dbReference>
<dbReference type="PIRSF" id="PIRSF000136">
    <property type="entry name" value="LGO_GLO"/>
    <property type="match status" value="1"/>
</dbReference>
<dbReference type="Pfam" id="PF01565">
    <property type="entry name" value="FAD_binding_4"/>
    <property type="match status" value="1"/>
</dbReference>
<evidence type="ECO:0000256" key="7">
    <source>
        <dbReference type="ARBA" id="ARBA00022827"/>
    </source>
</evidence>
<evidence type="ECO:0000256" key="9">
    <source>
        <dbReference type="ARBA" id="ARBA00023136"/>
    </source>
</evidence>
<dbReference type="EMBL" id="CAJPDQ010000003">
    <property type="protein sequence ID" value="CAF9907151.1"/>
    <property type="molecule type" value="Genomic_DNA"/>
</dbReference>
<dbReference type="EC" id="1.1.3.37" evidence="5 11"/>
<dbReference type="GO" id="GO:0003885">
    <property type="term" value="F:D-arabinono-1,4-lactone oxidase activity"/>
    <property type="evidence" value="ECO:0007669"/>
    <property type="project" value="UniProtKB-UniRule"/>
</dbReference>
<comment type="pathway">
    <text evidence="3 11">Cofactor biosynthesis; D-erythroascorbate biosynthesis; dehydro-D-arabinono-1,4-lactone from D-arabinose: step 2/2.</text>
</comment>
<dbReference type="Gene3D" id="3.30.465.10">
    <property type="match status" value="1"/>
</dbReference>
<dbReference type="InterPro" id="IPR036318">
    <property type="entry name" value="FAD-bd_PCMH-like_sf"/>
</dbReference>
<evidence type="ECO:0000256" key="8">
    <source>
        <dbReference type="ARBA" id="ARBA00023002"/>
    </source>
</evidence>
<dbReference type="InterPro" id="IPR030654">
    <property type="entry name" value="Sugar_lactone_oxidase"/>
</dbReference>
<dbReference type="Gene3D" id="3.30.43.10">
    <property type="entry name" value="Uridine Diphospho-n-acetylenolpyruvylglucosamine Reductase, domain 2"/>
    <property type="match status" value="1"/>
</dbReference>
<keyword evidence="14" id="KW-1185">Reference proteome</keyword>
<reference evidence="13" key="1">
    <citation type="submission" date="2021-03" db="EMBL/GenBank/DDBJ databases">
        <authorList>
            <person name="Tagirdzhanova G."/>
        </authorList>
    </citation>
    <scope>NUCLEOTIDE SEQUENCE</scope>
</reference>
<comment type="caution">
    <text evidence="13">The sequence shown here is derived from an EMBL/GenBank/DDBJ whole genome shotgun (WGS) entry which is preliminary data.</text>
</comment>
<comment type="similarity">
    <text evidence="4 11">Belongs to the oxygen-dependent FAD-linked oxidoreductase family.</text>
</comment>
<dbReference type="InterPro" id="IPR007173">
    <property type="entry name" value="ALO_C"/>
</dbReference>
<feature type="domain" description="FAD-binding PCMH-type" evidence="12">
    <location>
        <begin position="33"/>
        <end position="204"/>
    </location>
</feature>
<dbReference type="InterPro" id="IPR006094">
    <property type="entry name" value="Oxid_FAD_bind_N"/>
</dbReference>
<comment type="subcellular location">
    <subcellularLocation>
        <location evidence="2">Membrane</location>
    </subcellularLocation>
    <subcellularLocation>
        <location evidence="11">Mitochondrion membrane</location>
    </subcellularLocation>
</comment>
<evidence type="ECO:0000313" key="14">
    <source>
        <dbReference type="Proteomes" id="UP000664169"/>
    </source>
</evidence>
<dbReference type="Pfam" id="PF04030">
    <property type="entry name" value="ALO"/>
    <property type="match status" value="1"/>
</dbReference>
<keyword evidence="8 11" id="KW-0560">Oxidoreductase</keyword>
<dbReference type="Proteomes" id="UP000664169">
    <property type="component" value="Unassembled WGS sequence"/>
</dbReference>
<dbReference type="InterPro" id="IPR016166">
    <property type="entry name" value="FAD-bd_PCMH"/>
</dbReference>
<evidence type="ECO:0000313" key="13">
    <source>
        <dbReference type="EMBL" id="CAF9907151.1"/>
    </source>
</evidence>
<dbReference type="SUPFAM" id="SSF56176">
    <property type="entry name" value="FAD-binding/transporter-associated domain-like"/>
    <property type="match status" value="1"/>
</dbReference>
<evidence type="ECO:0000256" key="1">
    <source>
        <dbReference type="ARBA" id="ARBA00001974"/>
    </source>
</evidence>
<dbReference type="InterPro" id="IPR016167">
    <property type="entry name" value="FAD-bd_PCMH_sub1"/>
</dbReference>
<comment type="catalytic activity">
    <reaction evidence="11">
        <text>D-arabinono-1,4-lactone + O2 = dehydro-D-arabinono-1,4-lactone + H2O2 + H(+)</text>
        <dbReference type="Rhea" id="RHEA:23756"/>
        <dbReference type="ChEBI" id="CHEBI:15378"/>
        <dbReference type="ChEBI" id="CHEBI:15379"/>
        <dbReference type="ChEBI" id="CHEBI:16240"/>
        <dbReference type="ChEBI" id="CHEBI:16292"/>
        <dbReference type="ChEBI" id="CHEBI:58277"/>
        <dbReference type="EC" id="1.1.3.37"/>
    </reaction>
</comment>
<keyword evidence="6 11" id="KW-0285">Flavoprotein</keyword>
<keyword evidence="7 11" id="KW-0274">FAD</keyword>
<accession>A0A8H3EHB9</accession>
<dbReference type="GO" id="GO:0071949">
    <property type="term" value="F:FAD binding"/>
    <property type="evidence" value="ECO:0007669"/>
    <property type="project" value="UniProtKB-UniRule"/>
</dbReference>
<dbReference type="NCBIfam" id="TIGR01678">
    <property type="entry name" value="FAD_lactone_ox"/>
    <property type="match status" value="1"/>
</dbReference>
<dbReference type="GO" id="GO:0031966">
    <property type="term" value="C:mitochondrial membrane"/>
    <property type="evidence" value="ECO:0007669"/>
    <property type="project" value="UniProtKB-SubCell"/>
</dbReference>
<evidence type="ECO:0000256" key="2">
    <source>
        <dbReference type="ARBA" id="ARBA00004370"/>
    </source>
</evidence>
<organism evidence="13 14">
    <name type="scientific">Gomphillus americanus</name>
    <dbReference type="NCBI Taxonomy" id="1940652"/>
    <lineage>
        <taxon>Eukaryota</taxon>
        <taxon>Fungi</taxon>
        <taxon>Dikarya</taxon>
        <taxon>Ascomycota</taxon>
        <taxon>Pezizomycotina</taxon>
        <taxon>Lecanoromycetes</taxon>
        <taxon>OSLEUM clade</taxon>
        <taxon>Ostropomycetidae</taxon>
        <taxon>Ostropales</taxon>
        <taxon>Graphidaceae</taxon>
        <taxon>Gomphilloideae</taxon>
        <taxon>Gomphillus</taxon>
    </lineage>
</organism>
<dbReference type="UniPathway" id="UPA00771">
    <property type="reaction ID" value="UER00766"/>
</dbReference>
<sequence>MDMTLQRELARTDPHIPFRAITTHRHHTWAQTYHSRPELYIQPHTTEEIQKIVTLARRCRKRIVVVGSAHSPSELTCTSSWMVNLDYYSEVLNVNPSSKLVTVQAGIRLKELCRVLKDHHGLALPNLGSINEQSIAGALTTGTHGSSMKHGILARSVVGLRIMLSNGSVVSCSAEHSSDLFKAALVSLGAIGIIVEVTIKVVPHFNIAWRQRLVTLDYVVRSWDMLWSGSEFTRVWWFPYMKKCILWEADKTHEALQQRKTSWLRGRIGYHAYHAFLYIAQFFPRILPWIEWFVVEVQQGGQEASAVESGDEGLLLDCLYSQFVNEWAIPLDKGTEALERLSAWLNGDQEASRIPFSAKNVWVHAPIEVRVVNDTGSQTRAFLDNTMVGQPSLLLNATLYRPYHRDPPAHIRYYQAFEYLMKEFGGRPHWAKNFSGVTADDIAEMYPDLPQWKRVREHVDPEGMFLGSWHRRLLFSQDEQHDLTLAEQESATESKAGGGVMWYGEIPGKALSRQHSEESFDLMHGAEAEKSVLLNDL</sequence>
<evidence type="ECO:0000256" key="11">
    <source>
        <dbReference type="RuleBase" id="RU367158"/>
    </source>
</evidence>
<dbReference type="Gene3D" id="1.10.45.10">
    <property type="entry name" value="Vanillyl-alcohol Oxidase, Chain A, domain 4"/>
    <property type="match status" value="1"/>
</dbReference>
<dbReference type="OrthoDB" id="610608at2759"/>
<evidence type="ECO:0000256" key="5">
    <source>
        <dbReference type="ARBA" id="ARBA00013136"/>
    </source>
</evidence>
<dbReference type="InterPro" id="IPR010031">
    <property type="entry name" value="FAD_lactone_oxidase-like"/>
</dbReference>